<dbReference type="EMBL" id="BMAO01034261">
    <property type="protein sequence ID" value="GFQ95180.1"/>
    <property type="molecule type" value="Genomic_DNA"/>
</dbReference>
<evidence type="ECO:0000256" key="1">
    <source>
        <dbReference type="SAM" id="MobiDB-lite"/>
    </source>
</evidence>
<feature type="compositionally biased region" description="Polar residues" evidence="1">
    <location>
        <begin position="32"/>
        <end position="44"/>
    </location>
</feature>
<feature type="region of interest" description="Disordered" evidence="1">
    <location>
        <begin position="18"/>
        <end position="237"/>
    </location>
</feature>
<feature type="compositionally biased region" description="Basic and acidic residues" evidence="1">
    <location>
        <begin position="100"/>
        <end position="115"/>
    </location>
</feature>
<evidence type="ECO:0000313" key="2">
    <source>
        <dbReference type="EMBL" id="GFQ95180.1"/>
    </source>
</evidence>
<feature type="compositionally biased region" description="Polar residues" evidence="1">
    <location>
        <begin position="204"/>
        <end position="220"/>
    </location>
</feature>
<organism evidence="2 3">
    <name type="scientific">Trichonephila clavata</name>
    <name type="common">Joro spider</name>
    <name type="synonym">Nephila clavata</name>
    <dbReference type="NCBI Taxonomy" id="2740835"/>
    <lineage>
        <taxon>Eukaryota</taxon>
        <taxon>Metazoa</taxon>
        <taxon>Ecdysozoa</taxon>
        <taxon>Arthropoda</taxon>
        <taxon>Chelicerata</taxon>
        <taxon>Arachnida</taxon>
        <taxon>Araneae</taxon>
        <taxon>Araneomorphae</taxon>
        <taxon>Entelegynae</taxon>
        <taxon>Araneoidea</taxon>
        <taxon>Nephilidae</taxon>
        <taxon>Trichonephila</taxon>
    </lineage>
</organism>
<reference evidence="2" key="1">
    <citation type="submission" date="2020-07" db="EMBL/GenBank/DDBJ databases">
        <title>Multicomponent nature underlies the extraordinary mechanical properties of spider dragline silk.</title>
        <authorList>
            <person name="Kono N."/>
            <person name="Nakamura H."/>
            <person name="Mori M."/>
            <person name="Yoshida Y."/>
            <person name="Ohtoshi R."/>
            <person name="Malay A.D."/>
            <person name="Moran D.A.P."/>
            <person name="Tomita M."/>
            <person name="Numata K."/>
            <person name="Arakawa K."/>
        </authorList>
    </citation>
    <scope>NUCLEOTIDE SEQUENCE</scope>
</reference>
<protein>
    <submittedName>
        <fullName evidence="2">Uncharacterized protein</fullName>
    </submittedName>
</protein>
<keyword evidence="3" id="KW-1185">Reference proteome</keyword>
<feature type="compositionally biased region" description="Basic and acidic residues" evidence="1">
    <location>
        <begin position="179"/>
        <end position="193"/>
    </location>
</feature>
<feature type="compositionally biased region" description="Basic and acidic residues" evidence="1">
    <location>
        <begin position="140"/>
        <end position="151"/>
    </location>
</feature>
<accession>A0A8X6L2C8</accession>
<feature type="compositionally biased region" description="Pro residues" evidence="1">
    <location>
        <begin position="67"/>
        <end position="81"/>
    </location>
</feature>
<dbReference type="AlphaFoldDB" id="A0A8X6L2C8"/>
<sequence length="288" mass="32196">MFLQHSEFETEVLRIKKNSEASNSSAKRLSKLSYTSTSSANSELNEVFRAAKDSGKNSEISSDGTPPAYPKRPPPLPPNRPLPSHEIAKRNELSQALKSPEMKTDHPTKDPEKKQKPIPPPKPKLLFKSQTVDSPPSGEGIHKTEEPKPDSEENAVVRPSSPDYIVPNMHLTLRAGQKKSSDAMLKKMIEKFDKNHKKGRKGSESGTGSRIELSSPTVFANKNAKGINSPPPEESLLELPPQTLELLKKANLLSFPEEKSMFYVRRTRSYPNLRISQLQKQPIYLQLI</sequence>
<gene>
    <name evidence="2" type="ORF">TNCT_722661</name>
</gene>
<proteinExistence type="predicted"/>
<comment type="caution">
    <text evidence="2">The sequence shown here is derived from an EMBL/GenBank/DDBJ whole genome shotgun (WGS) entry which is preliminary data.</text>
</comment>
<dbReference type="OrthoDB" id="10476638at2759"/>
<evidence type="ECO:0000313" key="3">
    <source>
        <dbReference type="Proteomes" id="UP000887116"/>
    </source>
</evidence>
<dbReference type="Proteomes" id="UP000887116">
    <property type="component" value="Unassembled WGS sequence"/>
</dbReference>
<name>A0A8X6L2C8_TRICU</name>